<gene>
    <name evidence="2" type="ORF">S06H3_39712</name>
</gene>
<evidence type="ECO:0008006" key="3">
    <source>
        <dbReference type="Google" id="ProtNLM"/>
    </source>
</evidence>
<dbReference type="PANTHER" id="PTHR42743">
    <property type="entry name" value="AMINO-ACID AMINOTRANSFERASE"/>
    <property type="match status" value="1"/>
</dbReference>
<dbReference type="InterPro" id="IPR050571">
    <property type="entry name" value="Class-IV_PLP-Dep_Aminotrnsfr"/>
</dbReference>
<dbReference type="Pfam" id="PF01063">
    <property type="entry name" value="Aminotran_4"/>
    <property type="match status" value="1"/>
</dbReference>
<comment type="caution">
    <text evidence="2">The sequence shown here is derived from an EMBL/GenBank/DDBJ whole genome shotgun (WGS) entry which is preliminary data.</text>
</comment>
<reference evidence="2" key="1">
    <citation type="journal article" date="2014" name="Front. Microbiol.">
        <title>High frequency of phylogenetically diverse reductive dehalogenase-homologous genes in deep subseafloor sedimentary metagenomes.</title>
        <authorList>
            <person name="Kawai M."/>
            <person name="Futagami T."/>
            <person name="Toyoda A."/>
            <person name="Takaki Y."/>
            <person name="Nishi S."/>
            <person name="Hori S."/>
            <person name="Arai W."/>
            <person name="Tsubouchi T."/>
            <person name="Morono Y."/>
            <person name="Uchiyama I."/>
            <person name="Ito T."/>
            <person name="Fujiyama A."/>
            <person name="Inagaki F."/>
            <person name="Takami H."/>
        </authorList>
    </citation>
    <scope>NUCLEOTIDE SEQUENCE</scope>
    <source>
        <strain evidence="2">Expedition CK06-06</strain>
    </source>
</reference>
<dbReference type="GO" id="GO:0003824">
    <property type="term" value="F:catalytic activity"/>
    <property type="evidence" value="ECO:0007669"/>
    <property type="project" value="InterPro"/>
</dbReference>
<dbReference type="InterPro" id="IPR043131">
    <property type="entry name" value="BCAT-like_N"/>
</dbReference>
<dbReference type="Gene3D" id="3.20.10.10">
    <property type="entry name" value="D-amino Acid Aminotransferase, subunit A, domain 2"/>
    <property type="match status" value="1"/>
</dbReference>
<comment type="similarity">
    <text evidence="1">Belongs to the class-IV pyridoxal-phosphate-dependent aminotransferase family.</text>
</comment>
<dbReference type="PANTHER" id="PTHR42743:SF4">
    <property type="entry name" value="BRANCHED-CHAIN-AMINO-ACID AMINOTRANSFERASE-RELATED"/>
    <property type="match status" value="1"/>
</dbReference>
<evidence type="ECO:0000313" key="2">
    <source>
        <dbReference type="EMBL" id="GAI45865.1"/>
    </source>
</evidence>
<dbReference type="InterPro" id="IPR001544">
    <property type="entry name" value="Aminotrans_IV"/>
</dbReference>
<dbReference type="SUPFAM" id="SSF56752">
    <property type="entry name" value="D-aminoacid aminotransferase-like PLP-dependent enzymes"/>
    <property type="match status" value="1"/>
</dbReference>
<dbReference type="InterPro" id="IPR036038">
    <property type="entry name" value="Aminotransferase-like"/>
</dbReference>
<evidence type="ECO:0000256" key="1">
    <source>
        <dbReference type="ARBA" id="ARBA00009320"/>
    </source>
</evidence>
<feature type="non-terminal residue" evidence="2">
    <location>
        <position position="184"/>
    </location>
</feature>
<accession>X1Q442</accession>
<organism evidence="2">
    <name type="scientific">marine sediment metagenome</name>
    <dbReference type="NCBI Taxonomy" id="412755"/>
    <lineage>
        <taxon>unclassified sequences</taxon>
        <taxon>metagenomes</taxon>
        <taxon>ecological metagenomes</taxon>
    </lineage>
</organism>
<dbReference type="GO" id="GO:0046394">
    <property type="term" value="P:carboxylic acid biosynthetic process"/>
    <property type="evidence" value="ECO:0007669"/>
    <property type="project" value="UniProtKB-ARBA"/>
</dbReference>
<dbReference type="Gene3D" id="3.30.470.10">
    <property type="match status" value="1"/>
</dbReference>
<name>X1Q442_9ZZZZ</name>
<dbReference type="InterPro" id="IPR043132">
    <property type="entry name" value="BCAT-like_C"/>
</dbReference>
<sequence length="184" mass="21181">MPSYAFFQKQFVPLAEAKIGVMTHALHYGTAIFEGIRGNWNSEHQQIYLFRLKEHYERMHRGCRLLRINLPYSVDELCQITVELVEKCAFQQDIYIRPLAYKSSEALGVRLHDLDDDFLVFAVPWGRYLDTDKCKCVISSWRRPDANVIPPQGKITGLYINNAFAKTEAMDSGFDEAIMLTPDG</sequence>
<dbReference type="EMBL" id="BARV01024316">
    <property type="protein sequence ID" value="GAI45865.1"/>
    <property type="molecule type" value="Genomic_DNA"/>
</dbReference>
<proteinExistence type="inferred from homology"/>
<protein>
    <recommendedName>
        <fullName evidence="3">Branched-chain amino acid aminotransferase</fullName>
    </recommendedName>
</protein>
<dbReference type="AlphaFoldDB" id="X1Q442"/>